<dbReference type="SMART" id="SM00355">
    <property type="entry name" value="ZnF_C2H2"/>
    <property type="match status" value="3"/>
</dbReference>
<dbReference type="Proteomes" id="UP001056384">
    <property type="component" value="Chromosome 1"/>
</dbReference>
<feature type="compositionally biased region" description="Polar residues" evidence="2">
    <location>
        <begin position="432"/>
        <end position="441"/>
    </location>
</feature>
<feature type="domain" description="C2H2-type" evidence="3">
    <location>
        <begin position="379"/>
        <end position="408"/>
    </location>
</feature>
<accession>A0A9Q9AIG1</accession>
<sequence length="626" mass="69278">MVTSPNQPAGCRSAPQITRERFSHATSNNSSHLQFATPSHTSGSRESPSRRELPVAHNNNSPARSGVIAQSSFRQTLPSQEHERLNVYNTAAALPHGVAANTSGTSLPQDGTFSIWASFPSDFTTNTSSSSWSLEENDLTGASGFQDLLRAQASPPHQGNQDPPTIRLTAAPSLAEPQADASFFSTSPLAGHDNYHIEDRSTLSREMTPYMAQESVEAMQTPVSPVSAHNSPHDTTMGEPQQQLPRKRSHSVMSQQHDNTVTNAINSRAPSIHSQPGGVASPTEEFSPRGSRAFKRGDPPTNENNKYICTYAEECYGQTFDRKCEWSKHMDKHDRPYRCPHPSCAKLQGFTYSGGLLRHEREVHGKHGGPKAQLMCPFADCKRHSGKGFTRKENLNEHLRRVHQGKEAVSQQDPRLEQNGTEVAPGADDAETQATHASTTVGEELSQLEPSLKRQRTMTNQDHGSHSQSDEKDQMIAQLRADNAWYADRVRQLEAAAAMSAEKTQRLEETIALWAQHSGQNHIQHDQQQEYVEQPEQQQQYVPQQEEQPIQDQTMEEHQHLAQQQATEQQIAEHQLTEQQLAEPQLEEPQLAEAQLAGPQLAQQELSAEDTMEGDLKAALASVQAA</sequence>
<protein>
    <submittedName>
        <fullName evidence="4">Zinc finger C2H2-type</fullName>
    </submittedName>
</protein>
<feature type="compositionally biased region" description="Polar residues" evidence="2">
    <location>
        <begin position="24"/>
        <end position="46"/>
    </location>
</feature>
<dbReference type="GO" id="GO:0008270">
    <property type="term" value="F:zinc ion binding"/>
    <property type="evidence" value="ECO:0007669"/>
    <property type="project" value="UniProtKB-KW"/>
</dbReference>
<feature type="region of interest" description="Disordered" evidence="2">
    <location>
        <begin position="268"/>
        <end position="299"/>
    </location>
</feature>
<keyword evidence="1" id="KW-0479">Metal-binding</keyword>
<reference evidence="4" key="1">
    <citation type="submission" date="2022-06" db="EMBL/GenBank/DDBJ databases">
        <title>Complete genome sequences of two strains of the flax pathogen Septoria linicola.</title>
        <authorList>
            <person name="Lapalu N."/>
            <person name="Simon A."/>
            <person name="Demenou B."/>
            <person name="Paumier D."/>
            <person name="Guillot M.-P."/>
            <person name="Gout L."/>
            <person name="Valade R."/>
        </authorList>
    </citation>
    <scope>NUCLEOTIDE SEQUENCE</scope>
    <source>
        <strain evidence="4">SE15195</strain>
    </source>
</reference>
<evidence type="ECO:0000256" key="1">
    <source>
        <dbReference type="PROSITE-ProRule" id="PRU00042"/>
    </source>
</evidence>
<dbReference type="InterPro" id="IPR013087">
    <property type="entry name" value="Znf_C2H2_type"/>
</dbReference>
<feature type="region of interest" description="Disordered" evidence="2">
    <location>
        <begin position="595"/>
        <end position="614"/>
    </location>
</feature>
<evidence type="ECO:0000313" key="4">
    <source>
        <dbReference type="EMBL" id="USW46783.1"/>
    </source>
</evidence>
<dbReference type="EMBL" id="CP099418">
    <property type="protein sequence ID" value="USW46783.1"/>
    <property type="molecule type" value="Genomic_DNA"/>
</dbReference>
<dbReference type="InterPro" id="IPR059095">
    <property type="entry name" value="Znf_C2H2_17_2nd"/>
</dbReference>
<feature type="compositionally biased region" description="Polar residues" evidence="2">
    <location>
        <begin position="57"/>
        <end position="67"/>
    </location>
</feature>
<dbReference type="PROSITE" id="PS50157">
    <property type="entry name" value="ZINC_FINGER_C2H2_2"/>
    <property type="match status" value="1"/>
</dbReference>
<dbReference type="Gene3D" id="3.30.160.60">
    <property type="entry name" value="Classic Zinc Finger"/>
    <property type="match status" value="2"/>
</dbReference>
<feature type="compositionally biased region" description="Polar residues" evidence="2">
    <location>
        <begin position="409"/>
        <end position="421"/>
    </location>
</feature>
<keyword evidence="1" id="KW-0863">Zinc-finger</keyword>
<feature type="region of interest" description="Disordered" evidence="2">
    <location>
        <begin position="1"/>
        <end position="67"/>
    </location>
</feature>
<feature type="compositionally biased region" description="Low complexity" evidence="2">
    <location>
        <begin position="529"/>
        <end position="548"/>
    </location>
</feature>
<evidence type="ECO:0000256" key="2">
    <source>
        <dbReference type="SAM" id="MobiDB-lite"/>
    </source>
</evidence>
<organism evidence="4 5">
    <name type="scientific">Septoria linicola</name>
    <dbReference type="NCBI Taxonomy" id="215465"/>
    <lineage>
        <taxon>Eukaryota</taxon>
        <taxon>Fungi</taxon>
        <taxon>Dikarya</taxon>
        <taxon>Ascomycota</taxon>
        <taxon>Pezizomycotina</taxon>
        <taxon>Dothideomycetes</taxon>
        <taxon>Dothideomycetidae</taxon>
        <taxon>Mycosphaerellales</taxon>
        <taxon>Mycosphaerellaceae</taxon>
        <taxon>Septoria</taxon>
    </lineage>
</organism>
<feature type="region of interest" description="Disordered" evidence="2">
    <location>
        <begin position="518"/>
        <end position="590"/>
    </location>
</feature>
<keyword evidence="5" id="KW-1185">Reference proteome</keyword>
<feature type="region of interest" description="Disordered" evidence="2">
    <location>
        <begin position="403"/>
        <end position="472"/>
    </location>
</feature>
<feature type="compositionally biased region" description="Basic and acidic residues" evidence="2">
    <location>
        <begin position="463"/>
        <end position="472"/>
    </location>
</feature>
<feature type="compositionally biased region" description="Low complexity" evidence="2">
    <location>
        <begin position="561"/>
        <end position="590"/>
    </location>
</feature>
<proteinExistence type="predicted"/>
<dbReference type="InterPro" id="IPR059009">
    <property type="entry name" value="Znf_C2H2_17_1st"/>
</dbReference>
<dbReference type="AlphaFoldDB" id="A0A9Q9AIG1"/>
<feature type="region of interest" description="Disordered" evidence="2">
    <location>
        <begin position="222"/>
        <end position="241"/>
    </location>
</feature>
<dbReference type="Pfam" id="PF26177">
    <property type="entry name" value="zf_C2H2_17_1st"/>
    <property type="match status" value="1"/>
</dbReference>
<evidence type="ECO:0000259" key="3">
    <source>
        <dbReference type="PROSITE" id="PS50157"/>
    </source>
</evidence>
<keyword evidence="1" id="KW-0862">Zinc</keyword>
<dbReference type="Pfam" id="PF26176">
    <property type="entry name" value="zf_C2H2_17_2"/>
    <property type="match status" value="1"/>
</dbReference>
<gene>
    <name evidence="4" type="ORF">Slin15195_G001020</name>
</gene>
<name>A0A9Q9AIG1_9PEZI</name>
<evidence type="ECO:0000313" key="5">
    <source>
        <dbReference type="Proteomes" id="UP001056384"/>
    </source>
</evidence>